<dbReference type="SUPFAM" id="SSF53756">
    <property type="entry name" value="UDP-Glycosyltransferase/glycogen phosphorylase"/>
    <property type="match status" value="1"/>
</dbReference>
<dbReference type="Proteomes" id="UP000576393">
    <property type="component" value="Unassembled WGS sequence"/>
</dbReference>
<gene>
    <name evidence="9" type="ORF">HDA43_002196</name>
</gene>
<evidence type="ECO:0000256" key="4">
    <source>
        <dbReference type="ARBA" id="ARBA00022679"/>
    </source>
</evidence>
<proteinExistence type="inferred from homology"/>
<dbReference type="GO" id="GO:0047355">
    <property type="term" value="F:CDP-glycerol glycerophosphotransferase activity"/>
    <property type="evidence" value="ECO:0007669"/>
    <property type="project" value="UniProtKB-EC"/>
</dbReference>
<comment type="caution">
    <text evidence="9">The sequence shown here is derived from an EMBL/GenBank/DDBJ whole genome shotgun (WGS) entry which is preliminary data.</text>
</comment>
<dbReference type="EMBL" id="JACCCO010000001">
    <property type="protein sequence ID" value="NYF40037.1"/>
    <property type="molecule type" value="Genomic_DNA"/>
</dbReference>
<evidence type="ECO:0000259" key="8">
    <source>
        <dbReference type="Pfam" id="PF00535"/>
    </source>
</evidence>
<dbReference type="Gene3D" id="3.40.50.12580">
    <property type="match status" value="1"/>
</dbReference>
<accession>A0A852UR73</accession>
<dbReference type="GO" id="GO:0005886">
    <property type="term" value="C:plasma membrane"/>
    <property type="evidence" value="ECO:0007669"/>
    <property type="project" value="UniProtKB-SubCell"/>
</dbReference>
<dbReference type="SUPFAM" id="SSF53448">
    <property type="entry name" value="Nucleotide-diphospho-sugar transferases"/>
    <property type="match status" value="1"/>
</dbReference>
<comment type="similarity">
    <text evidence="2">Belongs to the CDP-glycerol glycerophosphotransferase family.</text>
</comment>
<dbReference type="InterPro" id="IPR029044">
    <property type="entry name" value="Nucleotide-diphossugar_trans"/>
</dbReference>
<feature type="compositionally biased region" description="Low complexity" evidence="7">
    <location>
        <begin position="369"/>
        <end position="392"/>
    </location>
</feature>
<feature type="compositionally biased region" description="Gly residues" evidence="7">
    <location>
        <begin position="434"/>
        <end position="444"/>
    </location>
</feature>
<dbReference type="EC" id="2.7.8.12" evidence="9"/>
<protein>
    <submittedName>
        <fullName evidence="9">CDP-glycerol glycerophosphotransferase</fullName>
        <ecNumber evidence="9">2.7.8.12</ecNumber>
    </submittedName>
</protein>
<dbReference type="PANTHER" id="PTHR37316:SF3">
    <property type="entry name" value="TEICHOIC ACID GLYCEROL-PHOSPHATE TRANSFERASE"/>
    <property type="match status" value="1"/>
</dbReference>
<reference evidence="9 10" key="1">
    <citation type="submission" date="2020-07" db="EMBL/GenBank/DDBJ databases">
        <title>Sequencing the genomes of 1000 actinobacteria strains.</title>
        <authorList>
            <person name="Klenk H.-P."/>
        </authorList>
    </citation>
    <scope>NUCLEOTIDE SEQUENCE [LARGE SCALE GENOMIC DNA]</scope>
    <source>
        <strain evidence="9 10">DSM 45763</strain>
    </source>
</reference>
<keyword evidence="3" id="KW-1003">Cell membrane</keyword>
<organism evidence="9 10">
    <name type="scientific">Streptosporangium sandarakinum</name>
    <dbReference type="NCBI Taxonomy" id="1260955"/>
    <lineage>
        <taxon>Bacteria</taxon>
        <taxon>Bacillati</taxon>
        <taxon>Actinomycetota</taxon>
        <taxon>Actinomycetes</taxon>
        <taxon>Streptosporangiales</taxon>
        <taxon>Streptosporangiaceae</taxon>
        <taxon>Streptosporangium</taxon>
    </lineage>
</organism>
<evidence type="ECO:0000256" key="1">
    <source>
        <dbReference type="ARBA" id="ARBA00004202"/>
    </source>
</evidence>
<feature type="domain" description="Glycosyltransferase 2-like" evidence="8">
    <location>
        <begin position="8"/>
        <end position="174"/>
    </location>
</feature>
<dbReference type="InterPro" id="IPR001173">
    <property type="entry name" value="Glyco_trans_2-like"/>
</dbReference>
<sequence length="1036" mass="114852">MINPPDCSVVVITCDDAARLPRAVGSVLGQSLRNIEVIIVDDASTDGTERVARELQRADARVRYLRRDVNSGGCGAPRNQGVAAARAHHVMFLDSDDRLTRHACKSMLLEAERTGADFVTGQISRLYEASGRTRPYYPHLFARRRTVEGIAREPEMFLDSFSTNKLYRAELLRRLPFREDLHYEDHVFSAELYCAARRFAVVPWVVYLWHRVPTGDPGKPSISLRVTDMDNVRHRVRAARLSDDVLRGNGLGDLVPDRRRRFLRQDLRVYLDPLPRRDPAWAAEFAAVVGPYLAEFGPREFAGIDPVVRVCCRLIVTGRADELVVAARSLSDPEVPPRFAVRRDGRTYWAFGPPGADGTSGGGRERASSGEPVPVGEPGAAAPAGEREPGAAIPPEEMDITALRMAELPFGGSRLRHEAAVTSVSPVSPVSAGTGTGAGSGTGARAGTSMRAGKGTGTGGRTGTEVTLTIRTYDPFGVLAANPGWRAYLDVAGRRTRLSPRRRDDGVHVSEVTVDLAALGRDRPGTGLRGLRVLDVFREFGHDPRVVVVRPDGRSTAGPLLADPGTRPVTVTLLWYTVVLGMEGRAGFLRVRRRRRSALRPAARVARAGRAAVRRAIRRAGDPRVKLGVYRCLVRVVPPRRDLVLFESDVGAGCTGNPRYVYEELLRRRAPFTMVWSVARNRRNFPAGARLVRRLSWRHLWTMARAGYWVDSHGMPLDFPKPARTRYLQTWHGQGIKTVGFDAPDLRADFPGPRARWRAAVARWDALVSPSAEFERIFLPSNGYRGPVLRYGSPRCDVLVRGDDEAVRRARDELEIPPGRKVLLYAPTYRDHDLFSGRSVRADLDLMARELAGEWVVVLRPHPVERYTVPRHLRHFVRPAGSYREVNDLILASDALLTDYSSLMCDYAVTGRPMLFLIDDWDEYRRLERGVRHDLPAIAPGPCLTTTREVVDALRDLPSVSASFAARYAEFHALWCAEEKGHASAKVVDAFFGVPPEPRPGRNGPGGNGRARRSGRLTVRSDLFRAAGAWLREAGR</sequence>
<evidence type="ECO:0000256" key="2">
    <source>
        <dbReference type="ARBA" id="ARBA00010488"/>
    </source>
</evidence>
<dbReference type="RefSeq" id="WP_312873180.1">
    <property type="nucleotide sequence ID" value="NZ_JACCCO010000001.1"/>
</dbReference>
<dbReference type="CDD" id="cd00761">
    <property type="entry name" value="Glyco_tranf_GTA_type"/>
    <property type="match status" value="1"/>
</dbReference>
<dbReference type="PANTHER" id="PTHR37316">
    <property type="entry name" value="TEICHOIC ACID GLYCEROL-PHOSPHATE PRIMASE"/>
    <property type="match status" value="1"/>
</dbReference>
<feature type="region of interest" description="Disordered" evidence="7">
    <location>
        <begin position="426"/>
        <end position="463"/>
    </location>
</feature>
<dbReference type="InterPro" id="IPR043149">
    <property type="entry name" value="TagF_N"/>
</dbReference>
<keyword evidence="6" id="KW-0472">Membrane</keyword>
<keyword evidence="5" id="KW-0777">Teichoic acid biosynthesis</keyword>
<dbReference type="Gene3D" id="3.40.50.11820">
    <property type="match status" value="1"/>
</dbReference>
<keyword evidence="10" id="KW-1185">Reference proteome</keyword>
<dbReference type="InterPro" id="IPR007554">
    <property type="entry name" value="Glycerophosphate_synth"/>
</dbReference>
<feature type="region of interest" description="Disordered" evidence="7">
    <location>
        <begin position="350"/>
        <end position="392"/>
    </location>
</feature>
<evidence type="ECO:0000256" key="6">
    <source>
        <dbReference type="ARBA" id="ARBA00023136"/>
    </source>
</evidence>
<name>A0A852UR73_9ACTN</name>
<evidence type="ECO:0000256" key="3">
    <source>
        <dbReference type="ARBA" id="ARBA00022475"/>
    </source>
</evidence>
<evidence type="ECO:0000256" key="5">
    <source>
        <dbReference type="ARBA" id="ARBA00022944"/>
    </source>
</evidence>
<dbReference type="InterPro" id="IPR043148">
    <property type="entry name" value="TagF_C"/>
</dbReference>
<dbReference type="AlphaFoldDB" id="A0A852UR73"/>
<evidence type="ECO:0000313" key="9">
    <source>
        <dbReference type="EMBL" id="NYF40037.1"/>
    </source>
</evidence>
<evidence type="ECO:0000256" key="7">
    <source>
        <dbReference type="SAM" id="MobiDB-lite"/>
    </source>
</evidence>
<evidence type="ECO:0000313" key="10">
    <source>
        <dbReference type="Proteomes" id="UP000576393"/>
    </source>
</evidence>
<dbReference type="Pfam" id="PF00535">
    <property type="entry name" value="Glycos_transf_2"/>
    <property type="match status" value="1"/>
</dbReference>
<dbReference type="GO" id="GO:0019350">
    <property type="term" value="P:teichoic acid biosynthetic process"/>
    <property type="evidence" value="ECO:0007669"/>
    <property type="project" value="UniProtKB-KW"/>
</dbReference>
<keyword evidence="4 9" id="KW-0808">Transferase</keyword>
<dbReference type="Pfam" id="PF04464">
    <property type="entry name" value="Glyphos_transf"/>
    <property type="match status" value="1"/>
</dbReference>
<comment type="subcellular location">
    <subcellularLocation>
        <location evidence="1">Cell membrane</location>
        <topology evidence="1">Peripheral membrane protein</topology>
    </subcellularLocation>
</comment>
<dbReference type="InterPro" id="IPR051612">
    <property type="entry name" value="Teichoic_Acid_Biosynth"/>
</dbReference>
<dbReference type="Gene3D" id="3.90.550.10">
    <property type="entry name" value="Spore Coat Polysaccharide Biosynthesis Protein SpsA, Chain A"/>
    <property type="match status" value="1"/>
</dbReference>